<proteinExistence type="predicted"/>
<dbReference type="Proteomes" id="UP000050525">
    <property type="component" value="Unassembled WGS sequence"/>
</dbReference>
<name>A0A151PCW0_ALLMI</name>
<evidence type="ECO:0000313" key="2">
    <source>
        <dbReference type="Proteomes" id="UP000050525"/>
    </source>
</evidence>
<evidence type="ECO:0000313" key="1">
    <source>
        <dbReference type="EMBL" id="KYO46892.1"/>
    </source>
</evidence>
<dbReference type="EMBL" id="AKHW03000487">
    <property type="protein sequence ID" value="KYO46892.1"/>
    <property type="molecule type" value="Genomic_DNA"/>
</dbReference>
<reference evidence="1 2" key="1">
    <citation type="journal article" date="2012" name="Genome Biol.">
        <title>Sequencing three crocodilian genomes to illuminate the evolution of archosaurs and amniotes.</title>
        <authorList>
            <person name="St John J.A."/>
            <person name="Braun E.L."/>
            <person name="Isberg S.R."/>
            <person name="Miles L.G."/>
            <person name="Chong A.Y."/>
            <person name="Gongora J."/>
            <person name="Dalzell P."/>
            <person name="Moran C."/>
            <person name="Bed'hom B."/>
            <person name="Abzhanov A."/>
            <person name="Burgess S.C."/>
            <person name="Cooksey A.M."/>
            <person name="Castoe T.A."/>
            <person name="Crawford N.G."/>
            <person name="Densmore L.D."/>
            <person name="Drew J.C."/>
            <person name="Edwards S.V."/>
            <person name="Faircloth B.C."/>
            <person name="Fujita M.K."/>
            <person name="Greenwold M.J."/>
            <person name="Hoffmann F.G."/>
            <person name="Howard J.M."/>
            <person name="Iguchi T."/>
            <person name="Janes D.E."/>
            <person name="Khan S.Y."/>
            <person name="Kohno S."/>
            <person name="de Koning A.J."/>
            <person name="Lance S.L."/>
            <person name="McCarthy F.M."/>
            <person name="McCormack J.E."/>
            <person name="Merchant M.E."/>
            <person name="Peterson D.G."/>
            <person name="Pollock D.D."/>
            <person name="Pourmand N."/>
            <person name="Raney B.J."/>
            <person name="Roessler K.A."/>
            <person name="Sanford J.R."/>
            <person name="Sawyer R.H."/>
            <person name="Schmidt C.J."/>
            <person name="Triplett E.W."/>
            <person name="Tuberville T.D."/>
            <person name="Venegas-Anaya M."/>
            <person name="Howard J.T."/>
            <person name="Jarvis E.D."/>
            <person name="Guillette L.J.Jr."/>
            <person name="Glenn T.C."/>
            <person name="Green R.E."/>
            <person name="Ray D.A."/>
        </authorList>
    </citation>
    <scope>NUCLEOTIDE SEQUENCE [LARGE SCALE GENOMIC DNA]</scope>
    <source>
        <strain evidence="1">KSC_2009_1</strain>
    </source>
</reference>
<organism evidence="1 2">
    <name type="scientific">Alligator mississippiensis</name>
    <name type="common">American alligator</name>
    <dbReference type="NCBI Taxonomy" id="8496"/>
    <lineage>
        <taxon>Eukaryota</taxon>
        <taxon>Metazoa</taxon>
        <taxon>Chordata</taxon>
        <taxon>Craniata</taxon>
        <taxon>Vertebrata</taxon>
        <taxon>Euteleostomi</taxon>
        <taxon>Archelosauria</taxon>
        <taxon>Archosauria</taxon>
        <taxon>Crocodylia</taxon>
        <taxon>Alligatoridae</taxon>
        <taxon>Alligatorinae</taxon>
        <taxon>Alligator</taxon>
    </lineage>
</organism>
<sequence>MYQATFMDMITQLDPDIVHKDITMHLSFTLEKRVAITIKNVTTPNSYHYIVNQFRVGKTTAGEATQEVCLVIQDVLDNHIICFINPQEEQYFGPNISLERVSQTQRDEFCHYSQGRTSQYVVLLLQEMVPQELLKSWKGDTCFGGGPRKPGLPLNLKIHLMCYPWLCYDVLTHPDEFTIANNISALPNP</sequence>
<comment type="caution">
    <text evidence="1">The sequence shown here is derived from an EMBL/GenBank/DDBJ whole genome shotgun (WGS) entry which is preliminary data.</text>
</comment>
<accession>A0A151PCW0</accession>
<keyword evidence="2" id="KW-1185">Reference proteome</keyword>
<dbReference type="AlphaFoldDB" id="A0A151PCW0"/>
<gene>
    <name evidence="1" type="ORF">Y1Q_0014469</name>
</gene>
<protein>
    <submittedName>
        <fullName evidence="1">Uncharacterized protein</fullName>
    </submittedName>
</protein>